<dbReference type="EMBL" id="LT629701">
    <property type="protein sequence ID" value="SDM31785.1"/>
    <property type="molecule type" value="Genomic_DNA"/>
</dbReference>
<proteinExistence type="predicted"/>
<protein>
    <submittedName>
        <fullName evidence="1">Uncharacterized protein</fullName>
    </submittedName>
</protein>
<accession>A0A1G9SAH6</accession>
<reference evidence="1 2" key="1">
    <citation type="submission" date="2016-10" db="EMBL/GenBank/DDBJ databases">
        <authorList>
            <person name="de Groot N.N."/>
        </authorList>
    </citation>
    <scope>NUCLEOTIDE SEQUENCE [LARGE SCALE GENOMIC DNA]</scope>
    <source>
        <strain evidence="1 2">DSM 44149</strain>
    </source>
</reference>
<dbReference type="Proteomes" id="UP000183376">
    <property type="component" value="Chromosome I"/>
</dbReference>
<evidence type="ECO:0000313" key="2">
    <source>
        <dbReference type="Proteomes" id="UP000183376"/>
    </source>
</evidence>
<sequence>MAWVHQEMAVHQGETFRTSRSEAAAGRIWIIQLRDRTYAQDGFEQLGDVRLKQVPIAELDAWYRDRTTATWRGQPFTVSGVHADRASPDYLGRSPLWARENGLEGNQRNGFCVKVNSDERRRCWRWGCRHVDGGIRSGRRDCGRGPRRETRRSD</sequence>
<organism evidence="1 2">
    <name type="scientific">Allokutzneria albata</name>
    <name type="common">Kibdelosporangium albatum</name>
    <dbReference type="NCBI Taxonomy" id="211114"/>
    <lineage>
        <taxon>Bacteria</taxon>
        <taxon>Bacillati</taxon>
        <taxon>Actinomycetota</taxon>
        <taxon>Actinomycetes</taxon>
        <taxon>Pseudonocardiales</taxon>
        <taxon>Pseudonocardiaceae</taxon>
        <taxon>Allokutzneria</taxon>
    </lineage>
</organism>
<keyword evidence="2" id="KW-1185">Reference proteome</keyword>
<dbReference type="AlphaFoldDB" id="A0A1G9SAH6"/>
<gene>
    <name evidence="1" type="ORF">SAMN04489726_0966</name>
</gene>
<evidence type="ECO:0000313" key="1">
    <source>
        <dbReference type="EMBL" id="SDM31785.1"/>
    </source>
</evidence>
<name>A0A1G9SAH6_ALLAB</name>